<dbReference type="EMBL" id="CP149822">
    <property type="protein sequence ID" value="WZN41220.1"/>
    <property type="molecule type" value="Genomic_DNA"/>
</dbReference>
<feature type="transmembrane region" description="Helical" evidence="1">
    <location>
        <begin position="126"/>
        <end position="145"/>
    </location>
</feature>
<feature type="transmembrane region" description="Helical" evidence="1">
    <location>
        <begin position="222"/>
        <end position="238"/>
    </location>
</feature>
<keyword evidence="1" id="KW-0472">Membrane</keyword>
<dbReference type="InterPro" id="IPR038330">
    <property type="entry name" value="TspO/MBR-related_sf"/>
</dbReference>
<dbReference type="PANTHER" id="PTHR33802:SF1">
    <property type="entry name" value="XK-RELATED PROTEIN"/>
    <property type="match status" value="1"/>
</dbReference>
<keyword evidence="3" id="KW-1185">Reference proteome</keyword>
<dbReference type="Proteomes" id="UP001485459">
    <property type="component" value="Chromosome"/>
</dbReference>
<feature type="transmembrane region" description="Helical" evidence="1">
    <location>
        <begin position="103"/>
        <end position="120"/>
    </location>
</feature>
<keyword evidence="1" id="KW-1133">Transmembrane helix</keyword>
<name>A0ABZ2YNB3_9BACT</name>
<proteinExistence type="predicted"/>
<gene>
    <name evidence="2" type="ORF">WJU16_24965</name>
</gene>
<feature type="transmembrane region" description="Helical" evidence="1">
    <location>
        <begin position="166"/>
        <end position="186"/>
    </location>
</feature>
<accession>A0ABZ2YNB3</accession>
<evidence type="ECO:0008006" key="4">
    <source>
        <dbReference type="Google" id="ProtNLM"/>
    </source>
</evidence>
<feature type="transmembrane region" description="Helical" evidence="1">
    <location>
        <begin position="198"/>
        <end position="217"/>
    </location>
</feature>
<evidence type="ECO:0000313" key="2">
    <source>
        <dbReference type="EMBL" id="WZN41220.1"/>
    </source>
</evidence>
<feature type="transmembrane region" description="Helical" evidence="1">
    <location>
        <begin position="250"/>
        <end position="270"/>
    </location>
</feature>
<reference evidence="3" key="1">
    <citation type="submission" date="2024-03" db="EMBL/GenBank/DDBJ databases">
        <title>Chitinophaga horti sp. nov., isolated from garden soil.</title>
        <authorList>
            <person name="Lee D.S."/>
            <person name="Han D.M."/>
            <person name="Baek J.H."/>
            <person name="Choi D.G."/>
            <person name="Jeon J.H."/>
            <person name="Jeon C.O."/>
        </authorList>
    </citation>
    <scope>NUCLEOTIDE SEQUENCE [LARGE SCALE GENOMIC DNA]</scope>
    <source>
        <strain evidence="3">GPA1</strain>
    </source>
</reference>
<organism evidence="2 3">
    <name type="scientific">Chitinophaga pollutisoli</name>
    <dbReference type="NCBI Taxonomy" id="3133966"/>
    <lineage>
        <taxon>Bacteria</taxon>
        <taxon>Pseudomonadati</taxon>
        <taxon>Bacteroidota</taxon>
        <taxon>Chitinophagia</taxon>
        <taxon>Chitinophagales</taxon>
        <taxon>Chitinophagaceae</taxon>
        <taxon>Chitinophaga</taxon>
    </lineage>
</organism>
<sequence>MSSNETRMETRMSIPHFRQQAFFNLIALLVVIGVNIMANTATLNGHTTGEVSDMYPNLFTPAGITFSIWSVIYLGLLAFAGYQLWIAFAPGREGELTSLMVRMGPWFLLNCLGNACWLFAWHYELIGISLLLMIFILYTLVRIHARFRIADPKAPLAEKTFLFFPFGVYFGWITIALFANLTIWGLAMGWNVYGVGGVYWTLLCMILGTLAALLMVFRFNNIWYGLTGIWAYYGIILKRDAVASPDSPPIVAAGTIIMAVLALSILMQLLRKRPLV</sequence>
<evidence type="ECO:0000256" key="1">
    <source>
        <dbReference type="SAM" id="Phobius"/>
    </source>
</evidence>
<feature type="transmembrane region" description="Helical" evidence="1">
    <location>
        <begin position="58"/>
        <end position="82"/>
    </location>
</feature>
<keyword evidence="1" id="KW-0812">Transmembrane</keyword>
<protein>
    <recommendedName>
        <fullName evidence="4">Tryptophan-rich sensory protein</fullName>
    </recommendedName>
</protein>
<dbReference type="RefSeq" id="WP_341836075.1">
    <property type="nucleotide sequence ID" value="NZ_CP149822.1"/>
</dbReference>
<feature type="transmembrane region" description="Helical" evidence="1">
    <location>
        <begin position="21"/>
        <end position="38"/>
    </location>
</feature>
<dbReference type="PANTHER" id="PTHR33802">
    <property type="entry name" value="SI:CH211-161H7.5-RELATED"/>
    <property type="match status" value="1"/>
</dbReference>
<dbReference type="Gene3D" id="1.20.1260.100">
    <property type="entry name" value="TspO/MBR protein"/>
    <property type="match status" value="1"/>
</dbReference>
<evidence type="ECO:0000313" key="3">
    <source>
        <dbReference type="Proteomes" id="UP001485459"/>
    </source>
</evidence>